<comment type="subcellular location">
    <subcellularLocation>
        <location evidence="2">Endoplasmic reticulum membrane</location>
        <topology evidence="2">Single-pass type I membrane protein</topology>
    </subcellularLocation>
</comment>
<dbReference type="Pfam" id="PF05404">
    <property type="entry name" value="TRAP-delta"/>
    <property type="match status" value="1"/>
</dbReference>
<proteinExistence type="inferred from homology"/>
<name>A0A0N4TMT1_BRUPA</name>
<comment type="subunit">
    <text evidence="4">Heterotetramer of TRAP-alpha, TRAP-beta, TRAP-delta and TRAP-gamma.</text>
</comment>
<organism evidence="19">
    <name type="scientific">Brugia pahangi</name>
    <name type="common">Filarial nematode worm</name>
    <dbReference type="NCBI Taxonomy" id="6280"/>
    <lineage>
        <taxon>Eukaryota</taxon>
        <taxon>Metazoa</taxon>
        <taxon>Ecdysozoa</taxon>
        <taxon>Nematoda</taxon>
        <taxon>Chromadorea</taxon>
        <taxon>Rhabditida</taxon>
        <taxon>Spirurina</taxon>
        <taxon>Spiruromorpha</taxon>
        <taxon>Filarioidea</taxon>
        <taxon>Onchocercidae</taxon>
        <taxon>Brugia</taxon>
    </lineage>
</organism>
<dbReference type="AlphaFoldDB" id="A0A0N4TMT1"/>
<evidence type="ECO:0000256" key="1">
    <source>
        <dbReference type="ARBA" id="ARBA00002838"/>
    </source>
</evidence>
<dbReference type="WBParaSite" id="BPAG_0000976801-mRNA-1">
    <property type="protein sequence ID" value="BPAG_0000976801-mRNA-1"/>
    <property type="gene ID" value="BPAG_0000976801"/>
</dbReference>
<feature type="transmembrane region" description="Helical" evidence="15">
    <location>
        <begin position="190"/>
        <end position="210"/>
    </location>
</feature>
<keyword evidence="18" id="KW-1185">Reference proteome</keyword>
<keyword evidence="12 15" id="KW-0472">Membrane</keyword>
<dbReference type="Proteomes" id="UP000278627">
    <property type="component" value="Unassembled WGS sequence"/>
</dbReference>
<dbReference type="Pfam" id="PF06916">
    <property type="entry name" value="FAM210A-B_dom"/>
    <property type="match status" value="1"/>
</dbReference>
<evidence type="ECO:0000259" key="16">
    <source>
        <dbReference type="Pfam" id="PF06916"/>
    </source>
</evidence>
<evidence type="ECO:0000256" key="2">
    <source>
        <dbReference type="ARBA" id="ARBA00004115"/>
    </source>
</evidence>
<evidence type="ECO:0000256" key="6">
    <source>
        <dbReference type="ARBA" id="ARBA00022499"/>
    </source>
</evidence>
<reference evidence="19" key="1">
    <citation type="submission" date="2017-02" db="UniProtKB">
        <authorList>
            <consortium name="WormBaseParasite"/>
        </authorList>
    </citation>
    <scope>IDENTIFICATION</scope>
</reference>
<dbReference type="PANTHER" id="PTHR12731">
    <property type="entry name" value="TRANSLOCON-ASSOCIATED PROTEIN, DELTA SUBUNIT"/>
    <property type="match status" value="1"/>
</dbReference>
<keyword evidence="7 15" id="KW-0812">Transmembrane</keyword>
<sequence>MTVREEGKSGIDTWSIGVFVEWQGKPRQNSNQIKHGMIREFVILVFFVVGTKVVLAVTCESPYHSAATFSTTDAFFHSSTTYIIEFNLQCSNNVKDMAVYGIVNGKIYQAAVSEETSKHQVSWQLEHEESTAQTFDVVIYDEDGLTSYRKVHGLFTILSRAERNHDDTSKVKSLFTVQLKHPGVSKSSPVASETVVTAFALIALYIGYHFKNLNFEHCLKDVTLYCLGVCEVGFSFSSYLYRCRFFLFLLNVVREKFINLVEIGRVAVVHSTSTRFIDFQDVSFIRDAIIYGQCRKQVFAKKHNISLPENDEKLKKAEEAVQKEHREAKPTGLFAKLKYYLQRYWYIAIPIHIANCIIWFTVLYITVKSGLDVAALLEKCHVPNYVVGRVKSVPSNAGVAVVAFLLYKIATPFRYATTVLLIQLSFPILRRMGIMTAKEVKYKMRLKYTNKVRKIKRRYQLKFNRVGSVGNKKRQNTSGFKKS</sequence>
<evidence type="ECO:0000256" key="12">
    <source>
        <dbReference type="ARBA" id="ARBA00023136"/>
    </source>
</evidence>
<gene>
    <name evidence="17" type="ORF">BPAG_LOCUS9730</name>
</gene>
<comment type="similarity">
    <text evidence="3">Belongs to the TRAP-delta family.</text>
</comment>
<feature type="transmembrane region" description="Helical" evidence="15">
    <location>
        <begin position="344"/>
        <end position="367"/>
    </location>
</feature>
<feature type="domain" description="DUF1279" evidence="16">
    <location>
        <begin position="336"/>
        <end position="423"/>
    </location>
</feature>
<evidence type="ECO:0000256" key="3">
    <source>
        <dbReference type="ARBA" id="ARBA00009294"/>
    </source>
</evidence>
<evidence type="ECO:0000256" key="11">
    <source>
        <dbReference type="ARBA" id="ARBA00022989"/>
    </source>
</evidence>
<dbReference type="STRING" id="6280.A0A0N4TMT1"/>
<keyword evidence="6" id="KW-1017">Isopeptide bond</keyword>
<keyword evidence="11 15" id="KW-1133">Transmembrane helix</keyword>
<accession>A0A0N4TMT1</accession>
<evidence type="ECO:0000256" key="10">
    <source>
        <dbReference type="ARBA" id="ARBA00022843"/>
    </source>
</evidence>
<protein>
    <recommendedName>
        <fullName evidence="5">Translocon-associated protein subunit delta</fullName>
    </recommendedName>
    <alternativeName>
        <fullName evidence="14">Signal sequence receptor subunit delta</fullName>
    </alternativeName>
</protein>
<keyword evidence="8" id="KW-0732">Signal</keyword>
<evidence type="ECO:0000256" key="7">
    <source>
        <dbReference type="ARBA" id="ARBA00022692"/>
    </source>
</evidence>
<keyword evidence="13" id="KW-1015">Disulfide bond</keyword>
<evidence type="ECO:0000256" key="15">
    <source>
        <dbReference type="SAM" id="Phobius"/>
    </source>
</evidence>
<evidence type="ECO:0000256" key="13">
    <source>
        <dbReference type="ARBA" id="ARBA00023157"/>
    </source>
</evidence>
<evidence type="ECO:0000256" key="4">
    <source>
        <dbReference type="ARBA" id="ARBA00011819"/>
    </source>
</evidence>
<feature type="transmembrane region" description="Helical" evidence="15">
    <location>
        <begin position="412"/>
        <end position="429"/>
    </location>
</feature>
<keyword evidence="10" id="KW-0832">Ubl conjugation</keyword>
<evidence type="ECO:0000313" key="17">
    <source>
        <dbReference type="EMBL" id="VDN90916.1"/>
    </source>
</evidence>
<dbReference type="EMBL" id="UZAD01013163">
    <property type="protein sequence ID" value="VDN90916.1"/>
    <property type="molecule type" value="Genomic_DNA"/>
</dbReference>
<reference evidence="17 18" key="2">
    <citation type="submission" date="2018-11" db="EMBL/GenBank/DDBJ databases">
        <authorList>
            <consortium name="Pathogen Informatics"/>
        </authorList>
    </citation>
    <scope>NUCLEOTIDE SEQUENCE [LARGE SCALE GENOMIC DNA]</scope>
</reference>
<dbReference type="GO" id="GO:0005789">
    <property type="term" value="C:endoplasmic reticulum membrane"/>
    <property type="evidence" value="ECO:0007669"/>
    <property type="project" value="UniProtKB-SubCell"/>
</dbReference>
<evidence type="ECO:0000313" key="19">
    <source>
        <dbReference type="WBParaSite" id="BPAG_0000976801-mRNA-1"/>
    </source>
</evidence>
<evidence type="ECO:0000256" key="8">
    <source>
        <dbReference type="ARBA" id="ARBA00022729"/>
    </source>
</evidence>
<dbReference type="PANTHER" id="PTHR12731:SF1">
    <property type="entry name" value="TRANSLOCON-ASSOCIATED PROTEIN SUBUNIT DELTA"/>
    <property type="match status" value="1"/>
</dbReference>
<dbReference type="InterPro" id="IPR009688">
    <property type="entry name" value="FAM210A/B-like_dom"/>
</dbReference>
<evidence type="ECO:0000256" key="9">
    <source>
        <dbReference type="ARBA" id="ARBA00022824"/>
    </source>
</evidence>
<comment type="function">
    <text evidence="1">TRAP proteins are part of a complex whose function is to bind calcium to the ER membrane and thereby regulate the retention of ER resident proteins.</text>
</comment>
<keyword evidence="9" id="KW-0256">Endoplasmic reticulum</keyword>
<evidence type="ECO:0000313" key="18">
    <source>
        <dbReference type="Proteomes" id="UP000278627"/>
    </source>
</evidence>
<dbReference type="InterPro" id="IPR008855">
    <property type="entry name" value="TRAP-delta"/>
</dbReference>
<evidence type="ECO:0000256" key="5">
    <source>
        <dbReference type="ARBA" id="ARBA00014387"/>
    </source>
</evidence>
<evidence type="ECO:0000256" key="14">
    <source>
        <dbReference type="ARBA" id="ARBA00031791"/>
    </source>
</evidence>